<evidence type="ECO:0000256" key="4">
    <source>
        <dbReference type="ARBA" id="ARBA00022842"/>
    </source>
</evidence>
<organism evidence="7">
    <name type="scientific">Selaginella moellendorffii</name>
    <name type="common">Spikemoss</name>
    <dbReference type="NCBI Taxonomy" id="88036"/>
    <lineage>
        <taxon>Eukaryota</taxon>
        <taxon>Viridiplantae</taxon>
        <taxon>Streptophyta</taxon>
        <taxon>Embryophyta</taxon>
        <taxon>Tracheophyta</taxon>
        <taxon>Lycopodiopsida</taxon>
        <taxon>Selaginellales</taxon>
        <taxon>Selaginellaceae</taxon>
        <taxon>Selaginella</taxon>
    </lineage>
</organism>
<dbReference type="InterPro" id="IPR008949">
    <property type="entry name" value="Isoprenoid_synthase_dom_sf"/>
</dbReference>
<evidence type="ECO:0000313" key="7">
    <source>
        <dbReference type="Proteomes" id="UP000001514"/>
    </source>
</evidence>
<dbReference type="KEGG" id="smo:SELMODRAFT_231100"/>
<keyword evidence="5" id="KW-0808">Transferase</keyword>
<gene>
    <name evidence="6" type="ORF">SELMODRAFT_231100</name>
</gene>
<comment type="similarity">
    <text evidence="2 5">Belongs to the FPP/GGPP synthase family.</text>
</comment>
<dbReference type="SFLD" id="SFLDS00005">
    <property type="entry name" value="Isoprenoid_Synthase_Type_I"/>
    <property type="match status" value="1"/>
</dbReference>
<dbReference type="OrthoDB" id="6921389at2759"/>
<sequence length="261" mass="27504">MHDAMRYAVGGGRRTCPIACIAACELVGGTQDDAMPGACALEMIKASFCVQDDLPSIDDSELRHGKPTVHRAFGIPTALFAGTALLALGFEHLAARYSGDTAARMVAEVGRAIGSTGLLAGQAVDLGIENPDRGVELETLEFVHLHKTSALLEASLVAGAIAGGASEQEIEALRAYGRVTGLLYQIVDDVADATKTMEELGKIPGQDAMAGKSTYSTILGVDKSREMVGQLLVEAKERLGVFEETKALPLIHLADHFANWA</sequence>
<dbReference type="GO" id="GO:0005737">
    <property type="term" value="C:cytoplasm"/>
    <property type="evidence" value="ECO:0007669"/>
    <property type="project" value="UniProtKB-ARBA"/>
</dbReference>
<dbReference type="Gramene" id="EFJ30341">
    <property type="protein sequence ID" value="EFJ30341"/>
    <property type="gene ID" value="SELMODRAFT_231100"/>
</dbReference>
<proteinExistence type="inferred from homology"/>
<dbReference type="Pfam" id="PF00348">
    <property type="entry name" value="polyprenyl_synt"/>
    <property type="match status" value="1"/>
</dbReference>
<dbReference type="Proteomes" id="UP000001514">
    <property type="component" value="Unassembled WGS sequence"/>
</dbReference>
<name>D8RAL4_SELML</name>
<dbReference type="eggNOG" id="KOG0776">
    <property type="taxonomic scope" value="Eukaryota"/>
</dbReference>
<evidence type="ECO:0000256" key="1">
    <source>
        <dbReference type="ARBA" id="ARBA00001946"/>
    </source>
</evidence>
<dbReference type="GO" id="GO:0046872">
    <property type="term" value="F:metal ion binding"/>
    <property type="evidence" value="ECO:0007669"/>
    <property type="project" value="UniProtKB-KW"/>
</dbReference>
<evidence type="ECO:0000256" key="2">
    <source>
        <dbReference type="ARBA" id="ARBA00006706"/>
    </source>
</evidence>
<dbReference type="GO" id="GO:0004659">
    <property type="term" value="F:prenyltransferase activity"/>
    <property type="evidence" value="ECO:0000318"/>
    <property type="project" value="GO_Central"/>
</dbReference>
<protein>
    <submittedName>
        <fullName evidence="6">Uncharacterized protein</fullName>
    </submittedName>
</protein>
<dbReference type="STRING" id="88036.D8RAL4"/>
<evidence type="ECO:0000256" key="5">
    <source>
        <dbReference type="RuleBase" id="RU004466"/>
    </source>
</evidence>
<dbReference type="PANTHER" id="PTHR43281:SF24">
    <property type="entry name" value="OS07G0580900 PROTEIN"/>
    <property type="match status" value="1"/>
</dbReference>
<dbReference type="HOGENOM" id="CLU_014015_0_1_1"/>
<accession>D8RAL4</accession>
<evidence type="ECO:0000313" key="6">
    <source>
        <dbReference type="EMBL" id="EFJ30341.1"/>
    </source>
</evidence>
<dbReference type="EMBL" id="GL377575">
    <property type="protein sequence ID" value="EFJ30341.1"/>
    <property type="molecule type" value="Genomic_DNA"/>
</dbReference>
<dbReference type="GO" id="GO:0008299">
    <property type="term" value="P:isoprenoid biosynthetic process"/>
    <property type="evidence" value="ECO:0007669"/>
    <property type="project" value="InterPro"/>
</dbReference>
<dbReference type="CDD" id="cd00867">
    <property type="entry name" value="Trans_IPPS"/>
    <property type="match status" value="1"/>
</dbReference>
<keyword evidence="4" id="KW-0460">Magnesium</keyword>
<comment type="cofactor">
    <cofactor evidence="1">
        <name>Mg(2+)</name>
        <dbReference type="ChEBI" id="CHEBI:18420"/>
    </cofactor>
</comment>
<dbReference type="InterPro" id="IPR000092">
    <property type="entry name" value="Polyprenyl_synt"/>
</dbReference>
<keyword evidence="7" id="KW-1185">Reference proteome</keyword>
<dbReference type="AlphaFoldDB" id="D8RAL4"/>
<evidence type="ECO:0000256" key="3">
    <source>
        <dbReference type="ARBA" id="ARBA00022723"/>
    </source>
</evidence>
<dbReference type="Gene3D" id="1.10.600.10">
    <property type="entry name" value="Farnesyl Diphosphate Synthase"/>
    <property type="match status" value="1"/>
</dbReference>
<reference evidence="6 7" key="1">
    <citation type="journal article" date="2011" name="Science">
        <title>The Selaginella genome identifies genetic changes associated with the evolution of vascular plants.</title>
        <authorList>
            <person name="Banks J.A."/>
            <person name="Nishiyama T."/>
            <person name="Hasebe M."/>
            <person name="Bowman J.L."/>
            <person name="Gribskov M."/>
            <person name="dePamphilis C."/>
            <person name="Albert V.A."/>
            <person name="Aono N."/>
            <person name="Aoyama T."/>
            <person name="Ambrose B.A."/>
            <person name="Ashton N.W."/>
            <person name="Axtell M.J."/>
            <person name="Barker E."/>
            <person name="Barker M.S."/>
            <person name="Bennetzen J.L."/>
            <person name="Bonawitz N.D."/>
            <person name="Chapple C."/>
            <person name="Cheng C."/>
            <person name="Correa L.G."/>
            <person name="Dacre M."/>
            <person name="DeBarry J."/>
            <person name="Dreyer I."/>
            <person name="Elias M."/>
            <person name="Engstrom E.M."/>
            <person name="Estelle M."/>
            <person name="Feng L."/>
            <person name="Finet C."/>
            <person name="Floyd S.K."/>
            <person name="Frommer W.B."/>
            <person name="Fujita T."/>
            <person name="Gramzow L."/>
            <person name="Gutensohn M."/>
            <person name="Harholt J."/>
            <person name="Hattori M."/>
            <person name="Heyl A."/>
            <person name="Hirai T."/>
            <person name="Hiwatashi Y."/>
            <person name="Ishikawa M."/>
            <person name="Iwata M."/>
            <person name="Karol K.G."/>
            <person name="Koehler B."/>
            <person name="Kolukisaoglu U."/>
            <person name="Kubo M."/>
            <person name="Kurata T."/>
            <person name="Lalonde S."/>
            <person name="Li K."/>
            <person name="Li Y."/>
            <person name="Litt A."/>
            <person name="Lyons E."/>
            <person name="Manning G."/>
            <person name="Maruyama T."/>
            <person name="Michael T.P."/>
            <person name="Mikami K."/>
            <person name="Miyazaki S."/>
            <person name="Morinaga S."/>
            <person name="Murata T."/>
            <person name="Mueller-Roeber B."/>
            <person name="Nelson D.R."/>
            <person name="Obara M."/>
            <person name="Oguri Y."/>
            <person name="Olmstead R.G."/>
            <person name="Onodera N."/>
            <person name="Petersen B.L."/>
            <person name="Pils B."/>
            <person name="Prigge M."/>
            <person name="Rensing S.A."/>
            <person name="Riano-Pachon D.M."/>
            <person name="Roberts A.W."/>
            <person name="Sato Y."/>
            <person name="Scheller H.V."/>
            <person name="Schulz B."/>
            <person name="Schulz C."/>
            <person name="Shakirov E.V."/>
            <person name="Shibagaki N."/>
            <person name="Shinohara N."/>
            <person name="Shippen D.E."/>
            <person name="Soerensen I."/>
            <person name="Sotooka R."/>
            <person name="Sugimoto N."/>
            <person name="Sugita M."/>
            <person name="Sumikawa N."/>
            <person name="Tanurdzic M."/>
            <person name="Theissen G."/>
            <person name="Ulvskov P."/>
            <person name="Wakazuki S."/>
            <person name="Weng J.K."/>
            <person name="Willats W.W."/>
            <person name="Wipf D."/>
            <person name="Wolf P.G."/>
            <person name="Yang L."/>
            <person name="Zimmer A.D."/>
            <person name="Zhu Q."/>
            <person name="Mitros T."/>
            <person name="Hellsten U."/>
            <person name="Loque D."/>
            <person name="Otillar R."/>
            <person name="Salamov A."/>
            <person name="Schmutz J."/>
            <person name="Shapiro H."/>
            <person name="Lindquist E."/>
            <person name="Lucas S."/>
            <person name="Rokhsar D."/>
            <person name="Grigoriev I.V."/>
        </authorList>
    </citation>
    <scope>NUCLEOTIDE SEQUENCE [LARGE SCALE GENOMIC DNA]</scope>
</reference>
<dbReference type="SUPFAM" id="SSF48576">
    <property type="entry name" value="Terpenoid synthases"/>
    <property type="match status" value="1"/>
</dbReference>
<dbReference type="FunFam" id="1.10.600.10:FF:000001">
    <property type="entry name" value="Geranylgeranyl diphosphate synthase"/>
    <property type="match status" value="1"/>
</dbReference>
<dbReference type="InParanoid" id="D8RAL4"/>
<keyword evidence="3" id="KW-0479">Metal-binding</keyword>
<dbReference type="PANTHER" id="PTHR43281">
    <property type="entry name" value="FARNESYL DIPHOSPHATE SYNTHASE"/>
    <property type="match status" value="1"/>
</dbReference>